<evidence type="ECO:0000313" key="3">
    <source>
        <dbReference type="Proteomes" id="UP000193922"/>
    </source>
</evidence>
<sequence>MKKQRPGALSAFWCILQGAFQWSVDPVLARFGETWADFFRCCVYPTLRIDLCGFNACLHMHYSCTSSYNGMRGVCQMPRMEKRTGGRKQAQCTAWFPLYLQSLRFQAL</sequence>
<name>A0A1Y1W7Q4_9FUNG</name>
<accession>A0A1Y1W7Q4</accession>
<dbReference type="AlphaFoldDB" id="A0A1Y1W7Q4"/>
<comment type="caution">
    <text evidence="2">The sequence shown here is derived from an EMBL/GenBank/DDBJ whole genome shotgun (WGS) entry which is preliminary data.</text>
</comment>
<organism evidence="2 3">
    <name type="scientific">Linderina pennispora</name>
    <dbReference type="NCBI Taxonomy" id="61395"/>
    <lineage>
        <taxon>Eukaryota</taxon>
        <taxon>Fungi</taxon>
        <taxon>Fungi incertae sedis</taxon>
        <taxon>Zoopagomycota</taxon>
        <taxon>Kickxellomycotina</taxon>
        <taxon>Kickxellomycetes</taxon>
        <taxon>Kickxellales</taxon>
        <taxon>Kickxellaceae</taxon>
        <taxon>Linderina</taxon>
    </lineage>
</organism>
<dbReference type="RefSeq" id="XP_040742936.1">
    <property type="nucleotide sequence ID" value="XM_040883815.1"/>
</dbReference>
<evidence type="ECO:0008006" key="4">
    <source>
        <dbReference type="Google" id="ProtNLM"/>
    </source>
</evidence>
<dbReference type="Proteomes" id="UP000193922">
    <property type="component" value="Unassembled WGS sequence"/>
</dbReference>
<keyword evidence="1" id="KW-0732">Signal</keyword>
<proteinExistence type="predicted"/>
<feature type="chain" id="PRO_5012417735" description="Secreted protein" evidence="1">
    <location>
        <begin position="30"/>
        <end position="108"/>
    </location>
</feature>
<evidence type="ECO:0000256" key="1">
    <source>
        <dbReference type="SAM" id="SignalP"/>
    </source>
</evidence>
<reference evidence="2 3" key="1">
    <citation type="submission" date="2016-07" db="EMBL/GenBank/DDBJ databases">
        <title>Pervasive Adenine N6-methylation of Active Genes in Fungi.</title>
        <authorList>
            <consortium name="DOE Joint Genome Institute"/>
            <person name="Mondo S.J."/>
            <person name="Dannebaum R.O."/>
            <person name="Kuo R.C."/>
            <person name="Labutti K."/>
            <person name="Haridas S."/>
            <person name="Kuo A."/>
            <person name="Salamov A."/>
            <person name="Ahrendt S.R."/>
            <person name="Lipzen A."/>
            <person name="Sullivan W."/>
            <person name="Andreopoulos W.B."/>
            <person name="Clum A."/>
            <person name="Lindquist E."/>
            <person name="Daum C."/>
            <person name="Ramamoorthy G.K."/>
            <person name="Gryganskyi A."/>
            <person name="Culley D."/>
            <person name="Magnuson J.K."/>
            <person name="James T.Y."/>
            <person name="O'Malley M.A."/>
            <person name="Stajich J.E."/>
            <person name="Spatafora J.W."/>
            <person name="Visel A."/>
            <person name="Grigoriev I.V."/>
        </authorList>
    </citation>
    <scope>NUCLEOTIDE SEQUENCE [LARGE SCALE GENOMIC DNA]</scope>
    <source>
        <strain evidence="2 3">ATCC 12442</strain>
    </source>
</reference>
<dbReference type="GeneID" id="63800463"/>
<protein>
    <recommendedName>
        <fullName evidence="4">Secreted protein</fullName>
    </recommendedName>
</protein>
<gene>
    <name evidence="2" type="ORF">DL89DRAFT_173033</name>
</gene>
<keyword evidence="3" id="KW-1185">Reference proteome</keyword>
<evidence type="ECO:0000313" key="2">
    <source>
        <dbReference type="EMBL" id="ORX69204.1"/>
    </source>
</evidence>
<dbReference type="EMBL" id="MCFD01000008">
    <property type="protein sequence ID" value="ORX69204.1"/>
    <property type="molecule type" value="Genomic_DNA"/>
</dbReference>
<feature type="signal peptide" evidence="1">
    <location>
        <begin position="1"/>
        <end position="29"/>
    </location>
</feature>